<dbReference type="EMBL" id="AP004457">
    <property type="protein sequence ID" value="BAD09364.1"/>
    <property type="molecule type" value="Genomic_DNA"/>
</dbReference>
<gene>
    <name evidence="2" type="primary">P0013B04.14</name>
</gene>
<accession>Q6ZDE6</accession>
<sequence length="438" mass="47556">MWRRLLPPVHEDLRRSWGRRPTRRGEDAAAGDEPRAVSSCDIEDLVCVASRQRHIVAEPPAGDTSTKRGGASVAGAREQSDGGGRLAGAREGRGGGGGSQIWGTERRRWPEPEEGGAVRRRCLEPGEGGGGSGCRRWCRVSLDTLKVSPSTWYQVSPDTSQVSPDTGKMVILAMYHVLIPSRYRVILTRYHAILPCIRYQTIPITYQAILVRYHVIPIRYRAISTMYRGDTCEVSDDTYQISGAGRRGVVIGGRVLPRPRSTPNPNLVAGSRILPHPRSISELVAGDCVLRRELVTSGRVRRPCLNMRPRSPRRSSSPAPPPSPRRILRRPRPTLELVAGAVSITTQDPPPSMRPCPTLELAGGRVLHAGARRRRPRPPRRSSSSAPPELVVGIADVSSSTLAAPTVARALVSQGGGEGAIPLGQYPNGIPVYSSFPI</sequence>
<name>Q6ZDE6_ORYSJ</name>
<evidence type="ECO:0000313" key="3">
    <source>
        <dbReference type="Proteomes" id="UP000000763"/>
    </source>
</evidence>
<reference evidence="3" key="1">
    <citation type="journal article" date="2005" name="Nature">
        <title>The map-based sequence of the rice genome.</title>
        <authorList>
            <consortium name="International rice genome sequencing project (IRGSP)"/>
            <person name="Matsumoto T."/>
            <person name="Wu J."/>
            <person name="Kanamori H."/>
            <person name="Katayose Y."/>
            <person name="Fujisawa M."/>
            <person name="Namiki N."/>
            <person name="Mizuno H."/>
            <person name="Yamamoto K."/>
            <person name="Antonio B.A."/>
            <person name="Baba T."/>
            <person name="Sakata K."/>
            <person name="Nagamura Y."/>
            <person name="Aoki H."/>
            <person name="Arikawa K."/>
            <person name="Arita K."/>
            <person name="Bito T."/>
            <person name="Chiden Y."/>
            <person name="Fujitsuka N."/>
            <person name="Fukunaka R."/>
            <person name="Hamada M."/>
            <person name="Harada C."/>
            <person name="Hayashi A."/>
            <person name="Hijishita S."/>
            <person name="Honda M."/>
            <person name="Hosokawa S."/>
            <person name="Ichikawa Y."/>
            <person name="Idonuma A."/>
            <person name="Iijima M."/>
            <person name="Ikeda M."/>
            <person name="Ikeno M."/>
            <person name="Ito K."/>
            <person name="Ito S."/>
            <person name="Ito T."/>
            <person name="Ito Y."/>
            <person name="Ito Y."/>
            <person name="Iwabuchi A."/>
            <person name="Kamiya K."/>
            <person name="Karasawa W."/>
            <person name="Kurita K."/>
            <person name="Katagiri S."/>
            <person name="Kikuta A."/>
            <person name="Kobayashi H."/>
            <person name="Kobayashi N."/>
            <person name="Machita K."/>
            <person name="Maehara T."/>
            <person name="Masukawa M."/>
            <person name="Mizubayashi T."/>
            <person name="Mukai Y."/>
            <person name="Nagasaki H."/>
            <person name="Nagata Y."/>
            <person name="Naito S."/>
            <person name="Nakashima M."/>
            <person name="Nakama Y."/>
            <person name="Nakamichi Y."/>
            <person name="Nakamura M."/>
            <person name="Meguro A."/>
            <person name="Negishi M."/>
            <person name="Ohta I."/>
            <person name="Ohta T."/>
            <person name="Okamoto M."/>
            <person name="Ono N."/>
            <person name="Saji S."/>
            <person name="Sakaguchi M."/>
            <person name="Sakai K."/>
            <person name="Shibata M."/>
            <person name="Shimokawa T."/>
            <person name="Song J."/>
            <person name="Takazaki Y."/>
            <person name="Terasawa K."/>
            <person name="Tsugane M."/>
            <person name="Tsuji K."/>
            <person name="Ueda S."/>
            <person name="Waki K."/>
            <person name="Yamagata H."/>
            <person name="Yamamoto M."/>
            <person name="Yamamoto S."/>
            <person name="Yamane H."/>
            <person name="Yoshiki S."/>
            <person name="Yoshihara R."/>
            <person name="Yukawa K."/>
            <person name="Zhong H."/>
            <person name="Yano M."/>
            <person name="Yuan Q."/>
            <person name="Ouyang S."/>
            <person name="Liu J."/>
            <person name="Jones K.M."/>
            <person name="Gansberger K."/>
            <person name="Moffat K."/>
            <person name="Hill J."/>
            <person name="Bera J."/>
            <person name="Fadrosh D."/>
            <person name="Jin S."/>
            <person name="Johri S."/>
            <person name="Kim M."/>
            <person name="Overton L."/>
            <person name="Reardon M."/>
            <person name="Tsitrin T."/>
            <person name="Vuong H."/>
            <person name="Weaver B."/>
            <person name="Ciecko A."/>
            <person name="Tallon L."/>
            <person name="Jackson J."/>
            <person name="Pai G."/>
            <person name="Aken S.V."/>
            <person name="Utterback T."/>
            <person name="Reidmuller S."/>
            <person name="Feldblyum T."/>
            <person name="Hsiao J."/>
            <person name="Zismann V."/>
            <person name="Iobst S."/>
            <person name="de Vazeille A.R."/>
            <person name="Buell C.R."/>
            <person name="Ying K."/>
            <person name="Li Y."/>
            <person name="Lu T."/>
            <person name="Huang Y."/>
            <person name="Zhao Q."/>
            <person name="Feng Q."/>
            <person name="Zhang L."/>
            <person name="Zhu J."/>
            <person name="Weng Q."/>
            <person name="Mu J."/>
            <person name="Lu Y."/>
            <person name="Fan D."/>
            <person name="Liu Y."/>
            <person name="Guan J."/>
            <person name="Zhang Y."/>
            <person name="Yu S."/>
            <person name="Liu X."/>
            <person name="Zhang Y."/>
            <person name="Hong G."/>
            <person name="Han B."/>
            <person name="Choisne N."/>
            <person name="Demange N."/>
            <person name="Orjeda G."/>
            <person name="Samain S."/>
            <person name="Cattolico L."/>
            <person name="Pelletier E."/>
            <person name="Couloux A."/>
            <person name="Segurens B."/>
            <person name="Wincker P."/>
            <person name="D'Hont A."/>
            <person name="Scarpelli C."/>
            <person name="Weissenbach J."/>
            <person name="Salanoubat M."/>
            <person name="Quetier F."/>
            <person name="Yu Y."/>
            <person name="Kim H.R."/>
            <person name="Rambo T."/>
            <person name="Currie J."/>
            <person name="Collura K."/>
            <person name="Luo M."/>
            <person name="Yang T."/>
            <person name="Ammiraju J.S.S."/>
            <person name="Engler F."/>
            <person name="Soderlund C."/>
            <person name="Wing R.A."/>
            <person name="Palmer L.E."/>
            <person name="de la Bastide M."/>
            <person name="Spiegel L."/>
            <person name="Nascimento L."/>
            <person name="Zutavern T."/>
            <person name="O'Shaughnessy A."/>
            <person name="Dike S."/>
            <person name="Dedhia N."/>
            <person name="Preston R."/>
            <person name="Balija V."/>
            <person name="McCombie W.R."/>
            <person name="Chow T."/>
            <person name="Chen H."/>
            <person name="Chung M."/>
            <person name="Chen C."/>
            <person name="Shaw J."/>
            <person name="Wu H."/>
            <person name="Hsiao K."/>
            <person name="Chao Y."/>
            <person name="Chu M."/>
            <person name="Cheng C."/>
            <person name="Hour A."/>
            <person name="Lee P."/>
            <person name="Lin S."/>
            <person name="Lin Y."/>
            <person name="Liou J."/>
            <person name="Liu S."/>
            <person name="Hsing Y."/>
            <person name="Raghuvanshi S."/>
            <person name="Mohanty A."/>
            <person name="Bharti A.K."/>
            <person name="Gaur A."/>
            <person name="Gupta V."/>
            <person name="Kumar D."/>
            <person name="Ravi V."/>
            <person name="Vij S."/>
            <person name="Kapur A."/>
            <person name="Khurana P."/>
            <person name="Khurana P."/>
            <person name="Khurana J.P."/>
            <person name="Tyagi A.K."/>
            <person name="Gaikwad K."/>
            <person name="Singh A."/>
            <person name="Dalal V."/>
            <person name="Srivastava S."/>
            <person name="Dixit A."/>
            <person name="Pal A.K."/>
            <person name="Ghazi I.A."/>
            <person name="Yadav M."/>
            <person name="Pandit A."/>
            <person name="Bhargava A."/>
            <person name="Sureshbabu K."/>
            <person name="Batra K."/>
            <person name="Sharma T.R."/>
            <person name="Mohapatra T."/>
            <person name="Singh N.K."/>
            <person name="Messing J."/>
            <person name="Nelson A.B."/>
            <person name="Fuks G."/>
            <person name="Kavchok S."/>
            <person name="Keizer G."/>
            <person name="Linton E."/>
            <person name="Llaca V."/>
            <person name="Song R."/>
            <person name="Tanyolac B."/>
            <person name="Young S."/>
            <person name="Ho-Il K."/>
            <person name="Hahn J.H."/>
            <person name="Sangsakoo G."/>
            <person name="Vanavichit A."/>
            <person name="de Mattos Luiz.A.T."/>
            <person name="Zimmer P.D."/>
            <person name="Malone G."/>
            <person name="Dellagostin O."/>
            <person name="de Oliveira A.C."/>
            <person name="Bevan M."/>
            <person name="Bancroft I."/>
            <person name="Minx P."/>
            <person name="Cordum H."/>
            <person name="Wilson R."/>
            <person name="Cheng Z."/>
            <person name="Jin W."/>
            <person name="Jiang J."/>
            <person name="Leong S.A."/>
            <person name="Iwama H."/>
            <person name="Gojobori T."/>
            <person name="Itoh T."/>
            <person name="Niimura Y."/>
            <person name="Fujii Y."/>
            <person name="Habara T."/>
            <person name="Sakai H."/>
            <person name="Sato Y."/>
            <person name="Wilson G."/>
            <person name="Kumar K."/>
            <person name="McCouch S."/>
            <person name="Juretic N."/>
            <person name="Hoen D."/>
            <person name="Wright S."/>
            <person name="Bruskiewich R."/>
            <person name="Bureau T."/>
            <person name="Miyao A."/>
            <person name="Hirochika H."/>
            <person name="Nishikawa T."/>
            <person name="Kadowaki K."/>
            <person name="Sugiura M."/>
            <person name="Burr B."/>
            <person name="Sasaki T."/>
        </authorList>
    </citation>
    <scope>NUCLEOTIDE SEQUENCE [LARGE SCALE GENOMIC DNA]</scope>
    <source>
        <strain evidence="3">cv. Nipponbare</strain>
    </source>
</reference>
<proteinExistence type="predicted"/>
<dbReference type="AlphaFoldDB" id="Q6ZDE6"/>
<reference evidence="3" key="2">
    <citation type="journal article" date="2008" name="Nucleic Acids Res.">
        <title>The rice annotation project database (RAP-DB): 2008 update.</title>
        <authorList>
            <consortium name="The rice annotation project (RAP)"/>
        </authorList>
    </citation>
    <scope>GENOME REANNOTATION</scope>
    <source>
        <strain evidence="3">cv. Nipponbare</strain>
    </source>
</reference>
<feature type="region of interest" description="Disordered" evidence="1">
    <location>
        <begin position="301"/>
        <end position="389"/>
    </location>
</feature>
<dbReference type="Proteomes" id="UP000000763">
    <property type="component" value="Chromosome 8"/>
</dbReference>
<feature type="region of interest" description="Disordered" evidence="1">
    <location>
        <begin position="58"/>
        <end position="104"/>
    </location>
</feature>
<organism evidence="2 3">
    <name type="scientific">Oryza sativa subsp. japonica</name>
    <name type="common">Rice</name>
    <dbReference type="NCBI Taxonomy" id="39947"/>
    <lineage>
        <taxon>Eukaryota</taxon>
        <taxon>Viridiplantae</taxon>
        <taxon>Streptophyta</taxon>
        <taxon>Embryophyta</taxon>
        <taxon>Tracheophyta</taxon>
        <taxon>Spermatophyta</taxon>
        <taxon>Magnoliopsida</taxon>
        <taxon>Liliopsida</taxon>
        <taxon>Poales</taxon>
        <taxon>Poaceae</taxon>
        <taxon>BOP clade</taxon>
        <taxon>Oryzoideae</taxon>
        <taxon>Oryzeae</taxon>
        <taxon>Oryzinae</taxon>
        <taxon>Oryza</taxon>
        <taxon>Oryza sativa</taxon>
    </lineage>
</organism>
<evidence type="ECO:0000256" key="1">
    <source>
        <dbReference type="SAM" id="MobiDB-lite"/>
    </source>
</evidence>
<evidence type="ECO:0000313" key="2">
    <source>
        <dbReference type="EMBL" id="BAD09364.1"/>
    </source>
</evidence>
<feature type="compositionally biased region" description="Basic residues" evidence="1">
    <location>
        <begin position="370"/>
        <end position="380"/>
    </location>
</feature>
<protein>
    <submittedName>
        <fullName evidence="2">Uncharacterized protein</fullName>
    </submittedName>
</protein>